<proteinExistence type="predicted"/>
<organism evidence="3 4">
    <name type="scientific">Pristionchus entomophagus</name>
    <dbReference type="NCBI Taxonomy" id="358040"/>
    <lineage>
        <taxon>Eukaryota</taxon>
        <taxon>Metazoa</taxon>
        <taxon>Ecdysozoa</taxon>
        <taxon>Nematoda</taxon>
        <taxon>Chromadorea</taxon>
        <taxon>Rhabditida</taxon>
        <taxon>Rhabditina</taxon>
        <taxon>Diplogasteromorpha</taxon>
        <taxon>Diplogasteroidea</taxon>
        <taxon>Neodiplogasteridae</taxon>
        <taxon>Pristionchus</taxon>
    </lineage>
</organism>
<dbReference type="EMBL" id="BTSX01000001">
    <property type="protein sequence ID" value="GMS80784.1"/>
    <property type="molecule type" value="Genomic_DNA"/>
</dbReference>
<gene>
    <name evidence="3" type="ORF">PENTCL1PPCAC_2959</name>
</gene>
<name>A0AAV5SL13_9BILA</name>
<accession>A0AAV5SL13</accession>
<evidence type="ECO:0000313" key="4">
    <source>
        <dbReference type="Proteomes" id="UP001432027"/>
    </source>
</evidence>
<sequence length="451" mass="49731">FFRMRLILLLFIFIDTTHSLVDFTYSALYDIYDFKGVKEVHIPKCDSGCFIFAATAGEYPQYPEGLDPYAINLYVSDNNAGGKYSIARLAQQRDTTQKKIPLQINGPGKIYVINENNESDLQATFPIVLYVVDQAKAKGISYEVYDVYYTDRTTITPQSDIVTFLSTYAIQIQADANTQLWNSVTARLVGFDNALDINQDGCPYAYKTPDSPFFPGFTIQAAPPILSLVVGKINALQFKLTLKFEVESFLDVGVDGFFNSPGWNGCTKEKNGGIQSFRSPNDLGTNSFILDDNVNRFNVEMEVLPNLDANHNIMIIDNGNPTKAPIVVSGYVQRHYSFLDTNNVLTNYANLKGDQGFLTRYTSTLISKPTTTDPNGVTQTKTSPTTSPTQSLTTSSGYQSTGCILSMTTDPNGVTQTKTSPTTSPTQSPTTSSGYQSTGCILSMMMFLLII</sequence>
<feature type="compositionally biased region" description="Low complexity" evidence="1">
    <location>
        <begin position="415"/>
        <end position="435"/>
    </location>
</feature>
<feature type="non-terminal residue" evidence="3">
    <location>
        <position position="1"/>
    </location>
</feature>
<feature type="signal peptide" evidence="2">
    <location>
        <begin position="1"/>
        <end position="19"/>
    </location>
</feature>
<feature type="compositionally biased region" description="Low complexity" evidence="1">
    <location>
        <begin position="378"/>
        <end position="396"/>
    </location>
</feature>
<dbReference type="Proteomes" id="UP001432027">
    <property type="component" value="Unassembled WGS sequence"/>
</dbReference>
<keyword evidence="4" id="KW-1185">Reference proteome</keyword>
<comment type="caution">
    <text evidence="3">The sequence shown here is derived from an EMBL/GenBank/DDBJ whole genome shotgun (WGS) entry which is preliminary data.</text>
</comment>
<feature type="region of interest" description="Disordered" evidence="1">
    <location>
        <begin position="368"/>
        <end position="435"/>
    </location>
</feature>
<evidence type="ECO:0000256" key="1">
    <source>
        <dbReference type="SAM" id="MobiDB-lite"/>
    </source>
</evidence>
<evidence type="ECO:0000256" key="2">
    <source>
        <dbReference type="SAM" id="SignalP"/>
    </source>
</evidence>
<dbReference type="AlphaFoldDB" id="A0AAV5SL13"/>
<evidence type="ECO:0000313" key="3">
    <source>
        <dbReference type="EMBL" id="GMS80784.1"/>
    </source>
</evidence>
<keyword evidence="2" id="KW-0732">Signal</keyword>
<feature type="compositionally biased region" description="Polar residues" evidence="1">
    <location>
        <begin position="368"/>
        <end position="377"/>
    </location>
</feature>
<feature type="chain" id="PRO_5043910400" evidence="2">
    <location>
        <begin position="20"/>
        <end position="451"/>
    </location>
</feature>
<feature type="compositionally biased region" description="Polar residues" evidence="1">
    <location>
        <begin position="397"/>
        <end position="414"/>
    </location>
</feature>
<reference evidence="3" key="1">
    <citation type="submission" date="2023-10" db="EMBL/GenBank/DDBJ databases">
        <title>Genome assembly of Pristionchus species.</title>
        <authorList>
            <person name="Yoshida K."/>
            <person name="Sommer R.J."/>
        </authorList>
    </citation>
    <scope>NUCLEOTIDE SEQUENCE</scope>
    <source>
        <strain evidence="3">RS0144</strain>
    </source>
</reference>
<protein>
    <submittedName>
        <fullName evidence="3">Uncharacterized protein</fullName>
    </submittedName>
</protein>